<evidence type="ECO:0000313" key="7">
    <source>
        <dbReference type="EMBL" id="RKQ13484.1"/>
    </source>
</evidence>
<comment type="similarity">
    <text evidence="2 6">Belongs to the 4-toluene sulfonate uptake permease (TSUP) (TC 2.A.102) family.</text>
</comment>
<evidence type="ECO:0000256" key="1">
    <source>
        <dbReference type="ARBA" id="ARBA00004141"/>
    </source>
</evidence>
<feature type="transmembrane region" description="Helical" evidence="6">
    <location>
        <begin position="177"/>
        <end position="198"/>
    </location>
</feature>
<keyword evidence="4 6" id="KW-1133">Transmembrane helix</keyword>
<feature type="transmembrane region" description="Helical" evidence="6">
    <location>
        <begin position="72"/>
        <end position="91"/>
    </location>
</feature>
<protein>
    <recommendedName>
        <fullName evidence="6">Probable membrane transporter protein</fullName>
    </recommendedName>
</protein>
<evidence type="ECO:0000256" key="6">
    <source>
        <dbReference type="RuleBase" id="RU363041"/>
    </source>
</evidence>
<reference evidence="7 8" key="1">
    <citation type="journal article" date="2015" name="Antonie Van Leeuwenhoek">
        <title>Oceanobacillus bengalensis sp. nov., a bacterium isolated from seawater of the Bay of Bengal.</title>
        <authorList>
            <person name="Yongchang O."/>
            <person name="Xiang W."/>
            <person name="Wang G."/>
        </authorList>
    </citation>
    <scope>NUCLEOTIDE SEQUENCE [LARGE SCALE GENOMIC DNA]</scope>
    <source>
        <strain evidence="7 8">MCCC 1K00260</strain>
    </source>
</reference>
<dbReference type="Proteomes" id="UP000281813">
    <property type="component" value="Unassembled WGS sequence"/>
</dbReference>
<keyword evidence="6" id="KW-1003">Cell membrane</keyword>
<dbReference type="InterPro" id="IPR002781">
    <property type="entry name" value="TM_pro_TauE-like"/>
</dbReference>
<feature type="transmembrane region" description="Helical" evidence="6">
    <location>
        <begin position="7"/>
        <end position="27"/>
    </location>
</feature>
<dbReference type="AlphaFoldDB" id="A0A494YTN8"/>
<feature type="transmembrane region" description="Helical" evidence="6">
    <location>
        <begin position="103"/>
        <end position="123"/>
    </location>
</feature>
<dbReference type="InterPro" id="IPR051598">
    <property type="entry name" value="TSUP/Inactive_protease-like"/>
</dbReference>
<comment type="caution">
    <text evidence="7">The sequence shown here is derived from an EMBL/GenBank/DDBJ whole genome shotgun (WGS) entry which is preliminary data.</text>
</comment>
<dbReference type="Pfam" id="PF01925">
    <property type="entry name" value="TauE"/>
    <property type="match status" value="1"/>
</dbReference>
<name>A0A494YTN8_9BACI</name>
<evidence type="ECO:0000256" key="4">
    <source>
        <dbReference type="ARBA" id="ARBA00022989"/>
    </source>
</evidence>
<sequence>MVILYFLIGFISSVIGAMAGLGGGTIIKPVLDFAGHYDLETIGILSASTVMAMSTMSLVLMKTTEEKVDFKVSLLIAAGSIIGGLIGKGVFNFYVVNLESADMIGIIQSGLLALLLIIIYVYFKLDRFVTSYKITNKVIIFSTGLLLGLLSAFLGIGGGPLNVAILALLFSMTGREAVINSTFIIFFSQFASLVLVTFTTSFQGIDLTMLPYMIIGGIAGGCAGNILLFRLSSKAIRSIFSLTILVIVLVNIYNLVKGV</sequence>
<dbReference type="PANTHER" id="PTHR43701">
    <property type="entry name" value="MEMBRANE TRANSPORTER PROTEIN MJ0441-RELATED"/>
    <property type="match status" value="1"/>
</dbReference>
<keyword evidence="3 6" id="KW-0812">Transmembrane</keyword>
<dbReference type="GO" id="GO:0005886">
    <property type="term" value="C:plasma membrane"/>
    <property type="evidence" value="ECO:0007669"/>
    <property type="project" value="UniProtKB-SubCell"/>
</dbReference>
<evidence type="ECO:0000313" key="8">
    <source>
        <dbReference type="Proteomes" id="UP000281813"/>
    </source>
</evidence>
<dbReference type="EMBL" id="RBZO01000030">
    <property type="protein sequence ID" value="RKQ13484.1"/>
    <property type="molecule type" value="Genomic_DNA"/>
</dbReference>
<feature type="transmembrane region" description="Helical" evidence="6">
    <location>
        <begin position="39"/>
        <end position="60"/>
    </location>
</feature>
<organism evidence="7 8">
    <name type="scientific">Oceanobacillus bengalensis</name>
    <dbReference type="NCBI Taxonomy" id="1435466"/>
    <lineage>
        <taxon>Bacteria</taxon>
        <taxon>Bacillati</taxon>
        <taxon>Bacillota</taxon>
        <taxon>Bacilli</taxon>
        <taxon>Bacillales</taxon>
        <taxon>Bacillaceae</taxon>
        <taxon>Oceanobacillus</taxon>
    </lineage>
</organism>
<comment type="subcellular location">
    <subcellularLocation>
        <location evidence="6">Cell membrane</location>
        <topology evidence="6">Multi-pass membrane protein</topology>
    </subcellularLocation>
    <subcellularLocation>
        <location evidence="1">Membrane</location>
        <topology evidence="1">Multi-pass membrane protein</topology>
    </subcellularLocation>
</comment>
<dbReference type="OrthoDB" id="3181470at2"/>
<feature type="transmembrane region" description="Helical" evidence="6">
    <location>
        <begin position="235"/>
        <end position="256"/>
    </location>
</feature>
<evidence type="ECO:0000256" key="2">
    <source>
        <dbReference type="ARBA" id="ARBA00009142"/>
    </source>
</evidence>
<feature type="transmembrane region" description="Helical" evidence="6">
    <location>
        <begin position="144"/>
        <end position="171"/>
    </location>
</feature>
<gene>
    <name evidence="7" type="ORF">D8M05_16045</name>
</gene>
<feature type="transmembrane region" description="Helical" evidence="6">
    <location>
        <begin position="210"/>
        <end position="229"/>
    </location>
</feature>
<keyword evidence="5 6" id="KW-0472">Membrane</keyword>
<proteinExistence type="inferred from homology"/>
<dbReference type="PANTHER" id="PTHR43701:SF2">
    <property type="entry name" value="MEMBRANE TRANSPORTER PROTEIN YJNA-RELATED"/>
    <property type="match status" value="1"/>
</dbReference>
<evidence type="ECO:0000256" key="3">
    <source>
        <dbReference type="ARBA" id="ARBA00022692"/>
    </source>
</evidence>
<keyword evidence="8" id="KW-1185">Reference proteome</keyword>
<accession>A0A494YTN8</accession>
<evidence type="ECO:0000256" key="5">
    <source>
        <dbReference type="ARBA" id="ARBA00023136"/>
    </source>
</evidence>